<dbReference type="InterPro" id="IPR050491">
    <property type="entry name" value="AmpC-like"/>
</dbReference>
<gene>
    <name evidence="3" type="ORF">DFP94_102270</name>
</gene>
<name>A0A369BM32_9BACL</name>
<dbReference type="Pfam" id="PF00144">
    <property type="entry name" value="Beta-lactamase"/>
    <property type="match status" value="1"/>
</dbReference>
<dbReference type="Gene3D" id="3.40.710.10">
    <property type="entry name" value="DD-peptidase/beta-lactamase superfamily"/>
    <property type="match status" value="1"/>
</dbReference>
<sequence>MKPSNCKRPRQVILASVLIAGLVLSSSGLPAYAAVTPNNNQAQTQSLAKKGTATSATPPITAKAVEEFADAFFACADVKKKLTGALFVVVKDGKVLLNKGYGYSDVTSKTPIQPDTTRFRMASISKLFTTTAVMQLAEQGKIDLDRDISAYMNGVVIPNQTGVPLTTKNLMTHTTGYDYTDFSGNTPGVTLQNYVKNNVPTVKIKPGEAYRYDNVAFVHQGYIVENVAKTDFNTYVKENIFKPLGMTHSDFLLSPQVQQNLAKTYDDAGKEIAVYPNYPDIDPSGSMFSTGSDMAQYMLAMLDGGKLGDSRILEEKTTNTMEAYQYGINDSLPVMSYGFEAMHHHLFNGQTVIGKGGDLPGFHSWLWMVPEQKVGAMIIVNGEALDPRDEIFGSFMDQFYPEQHKAATPIKSSKESLAKFEGRFQDLRIPLLSAEVKAGEDGTLIIKDAKGTHKLQQIEALLFEDEQGVKAGFKADEHGEIEYMYYNYPDSFLKKMPVQSPFSDVSADSPYAASIDQLNQQQFLNKNAANSFRPEEAMTRGEFVQLLMKVVGLQLSKDPVIFKDVVGHDLAQEIQSAVLYAGLKGTPDGRFEPDRAITRQEAASILWRFIQSNVSAQAPQAKLMGTLPAPWASEAVQFVAAMQLYGPEVKVDANGAVDYEPTRPMLRQEAAVMFDTFCKKIPVLLYGVDG</sequence>
<proteinExistence type="predicted"/>
<dbReference type="InterPro" id="IPR001119">
    <property type="entry name" value="SLH_dom"/>
</dbReference>
<protein>
    <submittedName>
        <fullName evidence="3">CubicO group peptidase (Beta-lactamase class C family)</fullName>
    </submittedName>
</protein>
<dbReference type="PROSITE" id="PS51272">
    <property type="entry name" value="SLH"/>
    <property type="match status" value="2"/>
</dbReference>
<evidence type="ECO:0000256" key="1">
    <source>
        <dbReference type="SAM" id="SignalP"/>
    </source>
</evidence>
<dbReference type="InterPro" id="IPR001466">
    <property type="entry name" value="Beta-lactam-related"/>
</dbReference>
<organism evidence="3 4">
    <name type="scientific">Fontibacillus phaseoli</name>
    <dbReference type="NCBI Taxonomy" id="1416533"/>
    <lineage>
        <taxon>Bacteria</taxon>
        <taxon>Bacillati</taxon>
        <taxon>Bacillota</taxon>
        <taxon>Bacilli</taxon>
        <taxon>Bacillales</taxon>
        <taxon>Paenibacillaceae</taxon>
        <taxon>Fontibacillus</taxon>
    </lineage>
</organism>
<feature type="chain" id="PRO_5016925762" evidence="1">
    <location>
        <begin position="34"/>
        <end position="690"/>
    </location>
</feature>
<keyword evidence="1" id="KW-0732">Signal</keyword>
<keyword evidence="4" id="KW-1185">Reference proteome</keyword>
<dbReference type="PANTHER" id="PTHR46825">
    <property type="entry name" value="D-ALANYL-D-ALANINE-CARBOXYPEPTIDASE/ENDOPEPTIDASE AMPH"/>
    <property type="match status" value="1"/>
</dbReference>
<feature type="domain" description="SLH" evidence="2">
    <location>
        <begin position="557"/>
        <end position="620"/>
    </location>
</feature>
<dbReference type="Pfam" id="PF00395">
    <property type="entry name" value="SLH"/>
    <property type="match status" value="2"/>
</dbReference>
<dbReference type="AlphaFoldDB" id="A0A369BM32"/>
<feature type="domain" description="SLH" evidence="2">
    <location>
        <begin position="498"/>
        <end position="556"/>
    </location>
</feature>
<dbReference type="InterPro" id="IPR012338">
    <property type="entry name" value="Beta-lactam/transpept-like"/>
</dbReference>
<accession>A0A369BM32</accession>
<dbReference type="SUPFAM" id="SSF56601">
    <property type="entry name" value="beta-lactamase/transpeptidase-like"/>
    <property type="match status" value="1"/>
</dbReference>
<feature type="signal peptide" evidence="1">
    <location>
        <begin position="1"/>
        <end position="33"/>
    </location>
</feature>
<dbReference type="PANTHER" id="PTHR46825:SF9">
    <property type="entry name" value="BETA-LACTAMASE-RELATED DOMAIN-CONTAINING PROTEIN"/>
    <property type="match status" value="1"/>
</dbReference>
<dbReference type="Proteomes" id="UP000253090">
    <property type="component" value="Unassembled WGS sequence"/>
</dbReference>
<evidence type="ECO:0000313" key="3">
    <source>
        <dbReference type="EMBL" id="RCX21517.1"/>
    </source>
</evidence>
<evidence type="ECO:0000259" key="2">
    <source>
        <dbReference type="PROSITE" id="PS51272"/>
    </source>
</evidence>
<dbReference type="EMBL" id="QPJW01000002">
    <property type="protein sequence ID" value="RCX21517.1"/>
    <property type="molecule type" value="Genomic_DNA"/>
</dbReference>
<comment type="caution">
    <text evidence="3">The sequence shown here is derived from an EMBL/GenBank/DDBJ whole genome shotgun (WGS) entry which is preliminary data.</text>
</comment>
<dbReference type="RefSeq" id="WP_181873074.1">
    <property type="nucleotide sequence ID" value="NZ_QPJW01000002.1"/>
</dbReference>
<evidence type="ECO:0000313" key="4">
    <source>
        <dbReference type="Proteomes" id="UP000253090"/>
    </source>
</evidence>
<reference evidence="3 4" key="1">
    <citation type="submission" date="2018-07" db="EMBL/GenBank/DDBJ databases">
        <title>Genomic Encyclopedia of Type Strains, Phase III (KMG-III): the genomes of soil and plant-associated and newly described type strains.</title>
        <authorList>
            <person name="Whitman W."/>
        </authorList>
    </citation>
    <scope>NUCLEOTIDE SEQUENCE [LARGE SCALE GENOMIC DNA]</scope>
    <source>
        <strain evidence="3 4">CECT 8333</strain>
    </source>
</reference>